<dbReference type="CDD" id="cd07960">
    <property type="entry name" value="Anticodon_Ia_Ile_BEm"/>
    <property type="match status" value="1"/>
</dbReference>
<feature type="binding site" evidence="12">
    <location>
        <position position="901"/>
    </location>
    <ligand>
        <name>Zn(2+)</name>
        <dbReference type="ChEBI" id="CHEBI:29105"/>
    </ligand>
</feature>
<dbReference type="Gene3D" id="3.90.740.10">
    <property type="entry name" value="Valyl/Leucyl/Isoleucyl-tRNA synthetase, editing domain"/>
    <property type="match status" value="1"/>
</dbReference>
<dbReference type="PRINTS" id="PR00984">
    <property type="entry name" value="TRNASYNTHILE"/>
</dbReference>
<evidence type="ECO:0000256" key="7">
    <source>
        <dbReference type="ARBA" id="ARBA00022840"/>
    </source>
</evidence>
<evidence type="ECO:0000256" key="4">
    <source>
        <dbReference type="ARBA" id="ARBA00022723"/>
    </source>
</evidence>
<keyword evidence="8 12" id="KW-0648">Protein biosynthesis</keyword>
<comment type="catalytic activity">
    <reaction evidence="11 12">
        <text>tRNA(Ile) + L-isoleucine + ATP = L-isoleucyl-tRNA(Ile) + AMP + diphosphate</text>
        <dbReference type="Rhea" id="RHEA:11060"/>
        <dbReference type="Rhea" id="RHEA-COMP:9666"/>
        <dbReference type="Rhea" id="RHEA-COMP:9695"/>
        <dbReference type="ChEBI" id="CHEBI:30616"/>
        <dbReference type="ChEBI" id="CHEBI:33019"/>
        <dbReference type="ChEBI" id="CHEBI:58045"/>
        <dbReference type="ChEBI" id="CHEBI:78442"/>
        <dbReference type="ChEBI" id="CHEBI:78528"/>
        <dbReference type="ChEBI" id="CHEBI:456215"/>
        <dbReference type="EC" id="6.1.1.5"/>
    </reaction>
</comment>
<dbReference type="Gene3D" id="1.10.730.20">
    <property type="match status" value="1"/>
</dbReference>
<evidence type="ECO:0000259" key="15">
    <source>
        <dbReference type="Pfam" id="PF08264"/>
    </source>
</evidence>
<dbReference type="PANTHER" id="PTHR42765:SF1">
    <property type="entry name" value="ISOLEUCINE--TRNA LIGASE, MITOCHONDRIAL"/>
    <property type="match status" value="1"/>
</dbReference>
<dbReference type="GO" id="GO:0004822">
    <property type="term" value="F:isoleucine-tRNA ligase activity"/>
    <property type="evidence" value="ECO:0007669"/>
    <property type="project" value="UniProtKB-UniRule"/>
</dbReference>
<dbReference type="RefSeq" id="WP_013707817.1">
    <property type="nucleotide sequence ID" value="NC_015388.1"/>
</dbReference>
<dbReference type="CDD" id="cd00818">
    <property type="entry name" value="IleRS_core"/>
    <property type="match status" value="1"/>
</dbReference>
<dbReference type="Pfam" id="PF00133">
    <property type="entry name" value="tRNA-synt_1"/>
    <property type="match status" value="1"/>
</dbReference>
<dbReference type="InterPro" id="IPR001412">
    <property type="entry name" value="aa-tRNA-synth_I_CS"/>
</dbReference>
<keyword evidence="17" id="KW-1185">Reference proteome</keyword>
<feature type="binding site" evidence="12">
    <location>
        <position position="921"/>
    </location>
    <ligand>
        <name>Zn(2+)</name>
        <dbReference type="ChEBI" id="CHEBI:29105"/>
    </ligand>
</feature>
<evidence type="ECO:0000256" key="8">
    <source>
        <dbReference type="ARBA" id="ARBA00022917"/>
    </source>
</evidence>
<evidence type="ECO:0000256" key="6">
    <source>
        <dbReference type="ARBA" id="ARBA00022833"/>
    </source>
</evidence>
<evidence type="ECO:0000256" key="11">
    <source>
        <dbReference type="ARBA" id="ARBA00048359"/>
    </source>
</evidence>
<dbReference type="FunFam" id="3.40.50.620:FF:000042">
    <property type="entry name" value="Isoleucine--tRNA ligase"/>
    <property type="match status" value="1"/>
</dbReference>
<comment type="function">
    <text evidence="10 12">Catalyzes the attachment of isoleucine to tRNA(Ile). As IleRS can inadvertently accommodate and process structurally similar amino acids such as valine, to avoid such errors it has two additional distinct tRNA(Ile)-dependent editing activities. One activity is designated as 'pretransfer' editing and involves the hydrolysis of activated Val-AMP. The other activity is designated 'posttransfer' editing and involves deacylation of mischarged Val-tRNA(Ile).</text>
</comment>
<keyword evidence="2 12" id="KW-0963">Cytoplasm</keyword>
<sequence length="933" mass="106417">MADDFKATLNLPKTAFPMKANLARREPEILERWADLNLYSRLRAQGQERPRYILHDGPPYANGNIHLGHALNKILKDIIIKSKQMSGFECPYTPGWDCHGLPIEHQVDKELKKKRLHLSQLEVRQKCREYALKYIDIQRRDFMRLGVLGDWFNPYLTMANDYAAQIIAEYGAIALAGGVYRSKKPVHWCASCHTALAEAEVEYEDHRTISIFVKFPLLDDLSGDYPVLTNYPVFLIIWTTTPWTLPANLAIAVNPQFDYAAVQVGEEIYILARDLAAGVLGTLGLKGKEVAIISAQKLEGRRCRHPWIDRQSQVILADYVTLEAGSGLVHIAPGHGQEDYESGRRYHLEAYSPVDDDGRFLPEVPEFAGLRVWDANPGIIELLQQRGALLGASEFSHSYPHCWRCKQPIIFRATEQWFISMGANNLRTRALEAINQVEWIPRWGRERIYGMVENRPDWCISRQRAWGVPIVAFHCQKCGEVVLSQAIIDRITELVRAEGADVWFRLEAAELLPPGTACPRCGGTELRKERDILDVWFDSGVSYACVLEARPGLRFPADLYLEGSDQHRGWFHSSLLTAVATRGQAPYRRVLTHGFAVDGEGKKMSKSLGNIIAPQDVIQEYGAEILRLWVSAEDYRDEVRLSDQILKQLTEAYRRLRNTARFLLGNLFDFDPPRHYVSPQQREELDRLTLCWLAKLIQRVREAYDRFEFHVVYHSLHQFCAVELSTLYLDILKDRLYISRPDSSERRSAQSTLYDLLLSLTTLMAPVLSFTAEEIWGYLPKAPRPESVLLSDFPEPPAGFPDAALVEKWELLLKIRSDVNRALEQSRRDRLIGNSLEAQVYIYATPDLFERLRTQQPELLTLTMVSHLEVKPGPGVGLESQELPGLTIFVERARGDKCQRCWFYSPTVGEDARCPELCSRCRRILALSETGGD</sequence>
<comment type="subcellular location">
    <subcellularLocation>
        <location evidence="12">Cytoplasm</location>
    </subcellularLocation>
</comment>
<keyword evidence="6 12" id="KW-0862">Zinc</keyword>
<feature type="binding site" evidence="12">
    <location>
        <position position="918"/>
    </location>
    <ligand>
        <name>Zn(2+)</name>
        <dbReference type="ChEBI" id="CHEBI:29105"/>
    </ligand>
</feature>
<accession>F2NE78</accession>
<feature type="domain" description="Zinc finger FPG/IleRS-type" evidence="14">
    <location>
        <begin position="895"/>
        <end position="922"/>
    </location>
</feature>
<dbReference type="SUPFAM" id="SSF50677">
    <property type="entry name" value="ValRS/IleRS/LeuRS editing domain"/>
    <property type="match status" value="1"/>
</dbReference>
<evidence type="ECO:0000313" key="17">
    <source>
        <dbReference type="Proteomes" id="UP000000483"/>
    </source>
</evidence>
<evidence type="ECO:0000256" key="2">
    <source>
        <dbReference type="ARBA" id="ARBA00022490"/>
    </source>
</evidence>
<reference evidence="17" key="2">
    <citation type="submission" date="2011-03" db="EMBL/GenBank/DDBJ databases">
        <title>The complete genome of Desulfobacca acetoxidans DSM 11109.</title>
        <authorList>
            <consortium name="US DOE Joint Genome Institute (JGI-PGF)"/>
            <person name="Lucas S."/>
            <person name="Copeland A."/>
            <person name="Lapidus A."/>
            <person name="Bruce D."/>
            <person name="Goodwin L."/>
            <person name="Pitluck S."/>
            <person name="Peters L."/>
            <person name="Kyrpides N."/>
            <person name="Mavromatis K."/>
            <person name="Ivanova N."/>
            <person name="Ovchinnikova G."/>
            <person name="Teshima H."/>
            <person name="Detter J.C."/>
            <person name="Han C."/>
            <person name="Land M."/>
            <person name="Hauser L."/>
            <person name="Markowitz V."/>
            <person name="Cheng J.-F."/>
            <person name="Hugenholtz P."/>
            <person name="Woyke T."/>
            <person name="Wu D."/>
            <person name="Spring S."/>
            <person name="Schueler E."/>
            <person name="Brambilla E."/>
            <person name="Klenk H.-P."/>
            <person name="Eisen J.A."/>
        </authorList>
    </citation>
    <scope>NUCLEOTIDE SEQUENCE [LARGE SCALE GENOMIC DNA]</scope>
    <source>
        <strain evidence="17">ATCC 700848 / DSM 11109 / ASRB2</strain>
    </source>
</reference>
<evidence type="ECO:0000256" key="10">
    <source>
        <dbReference type="ARBA" id="ARBA00025217"/>
    </source>
</evidence>
<evidence type="ECO:0000256" key="3">
    <source>
        <dbReference type="ARBA" id="ARBA00022598"/>
    </source>
</evidence>
<dbReference type="SUPFAM" id="SSF47323">
    <property type="entry name" value="Anticodon-binding domain of a subclass of class I aminoacyl-tRNA synthetases"/>
    <property type="match status" value="1"/>
</dbReference>
<feature type="short sequence motif" description="'HIGH' region" evidence="12">
    <location>
        <begin position="59"/>
        <end position="69"/>
    </location>
</feature>
<dbReference type="InterPro" id="IPR010663">
    <property type="entry name" value="Znf_FPG/IleRS"/>
</dbReference>
<dbReference type="HOGENOM" id="CLU_001493_7_0_7"/>
<dbReference type="InterPro" id="IPR009080">
    <property type="entry name" value="tRNAsynth_Ia_anticodon-bd"/>
</dbReference>
<dbReference type="Pfam" id="PF08264">
    <property type="entry name" value="Anticodon_1"/>
    <property type="match status" value="1"/>
</dbReference>
<reference evidence="16 17" key="1">
    <citation type="journal article" date="2011" name="Stand. Genomic Sci.">
        <title>Complete genome sequence of the acetate-degrading sulfate reducer Desulfobacca acetoxidans type strain (ASRB2).</title>
        <authorList>
            <person name="Goker M."/>
            <person name="Teshima H."/>
            <person name="Lapidus A."/>
            <person name="Nolan M."/>
            <person name="Lucas S."/>
            <person name="Hammon N."/>
            <person name="Deshpande S."/>
            <person name="Cheng J.F."/>
            <person name="Tapia R."/>
            <person name="Han C."/>
            <person name="Goodwin L."/>
            <person name="Pitluck S."/>
            <person name="Huntemann M."/>
            <person name="Liolios K."/>
            <person name="Ivanova N."/>
            <person name="Pagani I."/>
            <person name="Mavromatis K."/>
            <person name="Ovchinikova G."/>
            <person name="Pati A."/>
            <person name="Chen A."/>
            <person name="Palaniappan K."/>
            <person name="Land M."/>
            <person name="Hauser L."/>
            <person name="Brambilla E.M."/>
            <person name="Rohde M."/>
            <person name="Spring S."/>
            <person name="Detter J.C."/>
            <person name="Woyke T."/>
            <person name="Bristow J."/>
            <person name="Eisen J.A."/>
            <person name="Markowitz V."/>
            <person name="Hugenholtz P."/>
            <person name="Kyrpides N.C."/>
            <person name="Klenk H.P."/>
        </authorList>
    </citation>
    <scope>NUCLEOTIDE SEQUENCE [LARGE SCALE GENOMIC DNA]</scope>
    <source>
        <strain evidence="17">ATCC 700848 / DSM 11109 / ASRB2</strain>
    </source>
</reference>
<evidence type="ECO:0000256" key="1">
    <source>
        <dbReference type="ARBA" id="ARBA00006887"/>
    </source>
</evidence>
<dbReference type="InterPro" id="IPR009008">
    <property type="entry name" value="Val/Leu/Ile-tRNA-synth_edit"/>
</dbReference>
<dbReference type="NCBIfam" id="TIGR00392">
    <property type="entry name" value="ileS"/>
    <property type="match status" value="1"/>
</dbReference>
<gene>
    <name evidence="12" type="primary">ileS</name>
    <name evidence="16" type="ordered locus">Desac_2908</name>
</gene>
<protein>
    <recommendedName>
        <fullName evidence="12">Isoleucine--tRNA ligase</fullName>
        <ecNumber evidence="12">6.1.1.5</ecNumber>
    </recommendedName>
    <alternativeName>
        <fullName evidence="12">Isoleucyl-tRNA synthetase</fullName>
        <shortName evidence="12">IleRS</shortName>
    </alternativeName>
</protein>
<evidence type="ECO:0000313" key="16">
    <source>
        <dbReference type="EMBL" id="AEB10708.1"/>
    </source>
</evidence>
<dbReference type="HAMAP" id="MF_02002">
    <property type="entry name" value="Ile_tRNA_synth_type1"/>
    <property type="match status" value="1"/>
</dbReference>
<dbReference type="EMBL" id="CP002629">
    <property type="protein sequence ID" value="AEB10708.1"/>
    <property type="molecule type" value="Genomic_DNA"/>
</dbReference>
<keyword evidence="9 12" id="KW-0030">Aminoacyl-tRNA synthetase</keyword>
<feature type="binding site" evidence="12">
    <location>
        <position position="606"/>
    </location>
    <ligand>
        <name>ATP</name>
        <dbReference type="ChEBI" id="CHEBI:30616"/>
    </ligand>
</feature>
<dbReference type="eggNOG" id="COG0060">
    <property type="taxonomic scope" value="Bacteria"/>
</dbReference>
<feature type="binding site" evidence="12">
    <location>
        <position position="898"/>
    </location>
    <ligand>
        <name>Zn(2+)</name>
        <dbReference type="ChEBI" id="CHEBI:29105"/>
    </ligand>
</feature>
<dbReference type="Pfam" id="PF06827">
    <property type="entry name" value="zf-FPG_IleRS"/>
    <property type="match status" value="1"/>
</dbReference>
<dbReference type="InterPro" id="IPR002301">
    <property type="entry name" value="Ile-tRNA-ligase"/>
</dbReference>
<comment type="similarity">
    <text evidence="1 12">Belongs to the class-I aminoacyl-tRNA synthetase family. IleS type 1 subfamily.</text>
</comment>
<dbReference type="GO" id="GO:0002161">
    <property type="term" value="F:aminoacyl-tRNA deacylase activity"/>
    <property type="evidence" value="ECO:0007669"/>
    <property type="project" value="InterPro"/>
</dbReference>
<keyword evidence="5 12" id="KW-0547">Nucleotide-binding</keyword>
<comment type="domain">
    <text evidence="12">IleRS has two distinct active sites: one for aminoacylation and one for editing. The misactivated valine is translocated from the active site to the editing site, which sterically excludes the correctly activated isoleucine. The single editing site contains two valyl binding pockets, one specific for each substrate (Val-AMP or Val-tRNA(Ile)).</text>
</comment>
<dbReference type="Gene3D" id="1.10.10.830">
    <property type="entry name" value="Ile-tRNA synthetase CP2 domain-like"/>
    <property type="match status" value="1"/>
</dbReference>
<evidence type="ECO:0000256" key="5">
    <source>
        <dbReference type="ARBA" id="ARBA00022741"/>
    </source>
</evidence>
<keyword evidence="4 12" id="KW-0479">Metal-binding</keyword>
<dbReference type="GO" id="GO:0000049">
    <property type="term" value="F:tRNA binding"/>
    <property type="evidence" value="ECO:0007669"/>
    <property type="project" value="InterPro"/>
</dbReference>
<feature type="domain" description="Aminoacyl-tRNA synthetase class Ia" evidence="13">
    <location>
        <begin position="29"/>
        <end position="641"/>
    </location>
</feature>
<organism evidence="16 17">
    <name type="scientific">Desulfobacca acetoxidans (strain ATCC 700848 / DSM 11109 / ASRB2)</name>
    <dbReference type="NCBI Taxonomy" id="880072"/>
    <lineage>
        <taxon>Bacteria</taxon>
        <taxon>Pseudomonadati</taxon>
        <taxon>Thermodesulfobacteriota</taxon>
        <taxon>Desulfobaccia</taxon>
        <taxon>Desulfobaccales</taxon>
        <taxon>Desulfobaccaceae</taxon>
        <taxon>Desulfobacca</taxon>
    </lineage>
</organism>
<evidence type="ECO:0000259" key="14">
    <source>
        <dbReference type="Pfam" id="PF06827"/>
    </source>
</evidence>
<evidence type="ECO:0000256" key="9">
    <source>
        <dbReference type="ARBA" id="ARBA00023146"/>
    </source>
</evidence>
<dbReference type="GO" id="GO:0006428">
    <property type="term" value="P:isoleucyl-tRNA aminoacylation"/>
    <property type="evidence" value="ECO:0007669"/>
    <property type="project" value="UniProtKB-UniRule"/>
</dbReference>
<dbReference type="GO" id="GO:0005524">
    <property type="term" value="F:ATP binding"/>
    <property type="evidence" value="ECO:0007669"/>
    <property type="project" value="UniProtKB-UniRule"/>
</dbReference>
<dbReference type="GO" id="GO:0008270">
    <property type="term" value="F:zinc ion binding"/>
    <property type="evidence" value="ECO:0007669"/>
    <property type="project" value="UniProtKB-UniRule"/>
</dbReference>
<dbReference type="InterPro" id="IPR002300">
    <property type="entry name" value="aa-tRNA-synth_Ia"/>
</dbReference>
<name>F2NE78_DESAR</name>
<dbReference type="KEGG" id="dao:Desac_2908"/>
<dbReference type="STRING" id="880072.Desac_2908"/>
<dbReference type="PANTHER" id="PTHR42765">
    <property type="entry name" value="SOLEUCYL-TRNA SYNTHETASE"/>
    <property type="match status" value="1"/>
</dbReference>
<dbReference type="GO" id="GO:0005829">
    <property type="term" value="C:cytosol"/>
    <property type="evidence" value="ECO:0007669"/>
    <property type="project" value="TreeGrafter"/>
</dbReference>
<dbReference type="OrthoDB" id="9810365at2"/>
<dbReference type="InterPro" id="IPR050081">
    <property type="entry name" value="Ile-tRNA_ligase"/>
</dbReference>
<dbReference type="InterPro" id="IPR014729">
    <property type="entry name" value="Rossmann-like_a/b/a_fold"/>
</dbReference>
<keyword evidence="3 12" id="KW-0436">Ligase</keyword>
<evidence type="ECO:0000259" key="13">
    <source>
        <dbReference type="Pfam" id="PF00133"/>
    </source>
</evidence>
<feature type="binding site" evidence="12">
    <location>
        <position position="562"/>
    </location>
    <ligand>
        <name>L-isoleucyl-5'-AMP</name>
        <dbReference type="ChEBI" id="CHEBI:178002"/>
    </ligand>
</feature>
<dbReference type="AlphaFoldDB" id="F2NE78"/>
<feature type="short sequence motif" description="'KMSKS' region" evidence="12">
    <location>
        <begin position="603"/>
        <end position="607"/>
    </location>
</feature>
<comment type="cofactor">
    <cofactor evidence="12">
        <name>Zn(2+)</name>
        <dbReference type="ChEBI" id="CHEBI:29105"/>
    </cofactor>
    <text evidence="12">Binds 1 zinc ion per subunit.</text>
</comment>
<evidence type="ECO:0000256" key="12">
    <source>
        <dbReference type="HAMAP-Rule" id="MF_02002"/>
    </source>
</evidence>
<dbReference type="InterPro" id="IPR013155">
    <property type="entry name" value="M/V/L/I-tRNA-synth_anticd-bd"/>
</dbReference>
<proteinExistence type="inferred from homology"/>
<dbReference type="Gene3D" id="3.40.50.620">
    <property type="entry name" value="HUPs"/>
    <property type="match status" value="2"/>
</dbReference>
<comment type="subunit">
    <text evidence="12">Monomer.</text>
</comment>
<dbReference type="InterPro" id="IPR033708">
    <property type="entry name" value="Anticodon_Ile_BEm"/>
</dbReference>
<dbReference type="InterPro" id="IPR023585">
    <property type="entry name" value="Ile-tRNA-ligase_type1"/>
</dbReference>
<dbReference type="PROSITE" id="PS00178">
    <property type="entry name" value="AA_TRNA_LIGASE_I"/>
    <property type="match status" value="1"/>
</dbReference>
<keyword evidence="7 12" id="KW-0067">ATP-binding</keyword>
<feature type="domain" description="Methionyl/Valyl/Leucyl/Isoleucyl-tRNA synthetase anticodon-binding" evidence="15">
    <location>
        <begin position="693"/>
        <end position="842"/>
    </location>
</feature>
<dbReference type="SUPFAM" id="SSF52374">
    <property type="entry name" value="Nucleotidylyl transferase"/>
    <property type="match status" value="1"/>
</dbReference>
<dbReference type="FunFam" id="1.10.730.20:FF:000001">
    <property type="entry name" value="Isoleucine--tRNA ligase"/>
    <property type="match status" value="1"/>
</dbReference>
<dbReference type="EC" id="6.1.1.5" evidence="12"/>
<dbReference type="Proteomes" id="UP000000483">
    <property type="component" value="Chromosome"/>
</dbReference>